<reference evidence="2 4" key="2">
    <citation type="submission" date="2020-08" db="EMBL/GenBank/DDBJ databases">
        <title>Sequencing the genomes of 1000 actinobacteria strains.</title>
        <authorList>
            <person name="Klenk H.-P."/>
        </authorList>
    </citation>
    <scope>NUCLEOTIDE SEQUENCE [LARGE SCALE GENOMIC DNA]</scope>
    <source>
        <strain evidence="2 4">DSM 9581</strain>
    </source>
</reference>
<evidence type="ECO:0000313" key="2">
    <source>
        <dbReference type="EMBL" id="MBB5474794.1"/>
    </source>
</evidence>
<accession>A0A511FLT6</accession>
<organism evidence="1 3">
    <name type="scientific">Cellulomonas hominis</name>
    <dbReference type="NCBI Taxonomy" id="156981"/>
    <lineage>
        <taxon>Bacteria</taxon>
        <taxon>Bacillati</taxon>
        <taxon>Actinomycetota</taxon>
        <taxon>Actinomycetes</taxon>
        <taxon>Micrococcales</taxon>
        <taxon>Cellulomonadaceae</taxon>
        <taxon>Cellulomonas</taxon>
    </lineage>
</organism>
<evidence type="ECO:0000313" key="3">
    <source>
        <dbReference type="Proteomes" id="UP000321723"/>
    </source>
</evidence>
<reference evidence="1 3" key="1">
    <citation type="submission" date="2019-07" db="EMBL/GenBank/DDBJ databases">
        <title>Whole genome shotgun sequence of Cellulomonas hominis NBRC 16055.</title>
        <authorList>
            <person name="Hosoyama A."/>
            <person name="Uohara A."/>
            <person name="Ohji S."/>
            <person name="Ichikawa N."/>
        </authorList>
    </citation>
    <scope>NUCLEOTIDE SEQUENCE [LARGE SCALE GENOMIC DNA]</scope>
    <source>
        <strain evidence="1 3">NBRC 16055</strain>
    </source>
</reference>
<comment type="caution">
    <text evidence="1">The sequence shown here is derived from an EMBL/GenBank/DDBJ whole genome shotgun (WGS) entry which is preliminary data.</text>
</comment>
<dbReference type="RefSeq" id="WP_146840803.1">
    <property type="nucleotide sequence ID" value="NZ_BJVQ01000112.1"/>
</dbReference>
<gene>
    <name evidence="1" type="ORF">CHO01_39240</name>
    <name evidence="2" type="ORF">HNR08_003530</name>
</gene>
<proteinExistence type="predicted"/>
<dbReference type="Proteomes" id="UP000564629">
    <property type="component" value="Unassembled WGS sequence"/>
</dbReference>
<dbReference type="OrthoDB" id="4946298at2"/>
<name>A0A511FLT6_9CELL</name>
<dbReference type="Proteomes" id="UP000321723">
    <property type="component" value="Unassembled WGS sequence"/>
</dbReference>
<dbReference type="EMBL" id="JACHDN010000001">
    <property type="protein sequence ID" value="MBB5474794.1"/>
    <property type="molecule type" value="Genomic_DNA"/>
</dbReference>
<sequence>MDLRIRGSRELGSVDGVAVRLERAVLNIDELQLEWDGIPSSTTEELDAAHETAIVAWAADLKARGRDAAGPPPKMPGDRLARLHANVIDDLGREWTLVAGQTAGTGSEWHSVWRYQRPGRGGEHLTVRFSVDDDPTAEVEISLT</sequence>
<dbReference type="EMBL" id="BJVQ01000112">
    <property type="protein sequence ID" value="GEL48808.1"/>
    <property type="molecule type" value="Genomic_DNA"/>
</dbReference>
<evidence type="ECO:0000313" key="1">
    <source>
        <dbReference type="EMBL" id="GEL48808.1"/>
    </source>
</evidence>
<keyword evidence="3" id="KW-1185">Reference proteome</keyword>
<dbReference type="AlphaFoldDB" id="A0A511FLT6"/>
<protein>
    <submittedName>
        <fullName evidence="1">Uncharacterized protein</fullName>
    </submittedName>
</protein>
<evidence type="ECO:0000313" key="4">
    <source>
        <dbReference type="Proteomes" id="UP000564629"/>
    </source>
</evidence>